<proteinExistence type="predicted"/>
<comment type="caution">
    <text evidence="1">The sequence shown here is derived from an EMBL/GenBank/DDBJ whole genome shotgun (WGS) entry which is preliminary data.</text>
</comment>
<accession>A0A0F9XAI9</accession>
<name>A0A0F9XAI9_9ZZZZ</name>
<dbReference type="AlphaFoldDB" id="A0A0F9XAI9"/>
<sequence length="227" mass="26255">MNYEIIKDPAILREFIDWLPELEPHETYYLALFARNKYARDIKHIQTDKAQLKRVVTKKDRIESKIKQMECAVGSYTHKGDTIPQEALALYITPNPRCQIKAAKYAARRLVELVTEPYSNYNTHQIAMSEVHKACSRKVYFDMDFDGVDLDPILHEMIHYINMDAITVLQTRGGFHILVELKKIRDGYVKTWYKGMTTITGCDIKGDNMIPVPGCTQGNFIPSFLYT</sequence>
<evidence type="ECO:0000313" key="1">
    <source>
        <dbReference type="EMBL" id="KKN88683.1"/>
    </source>
</evidence>
<dbReference type="EMBL" id="LAZR01000126">
    <property type="protein sequence ID" value="KKN88683.1"/>
    <property type="molecule type" value="Genomic_DNA"/>
</dbReference>
<gene>
    <name evidence="1" type="ORF">LCGC14_0245740</name>
</gene>
<protein>
    <submittedName>
        <fullName evidence="1">Uncharacterized protein</fullName>
    </submittedName>
</protein>
<reference evidence="1" key="1">
    <citation type="journal article" date="2015" name="Nature">
        <title>Complex archaea that bridge the gap between prokaryotes and eukaryotes.</title>
        <authorList>
            <person name="Spang A."/>
            <person name="Saw J.H."/>
            <person name="Jorgensen S.L."/>
            <person name="Zaremba-Niedzwiedzka K."/>
            <person name="Martijn J."/>
            <person name="Lind A.E."/>
            <person name="van Eijk R."/>
            <person name="Schleper C."/>
            <person name="Guy L."/>
            <person name="Ettema T.J."/>
        </authorList>
    </citation>
    <scope>NUCLEOTIDE SEQUENCE</scope>
</reference>
<organism evidence="1">
    <name type="scientific">marine sediment metagenome</name>
    <dbReference type="NCBI Taxonomy" id="412755"/>
    <lineage>
        <taxon>unclassified sequences</taxon>
        <taxon>metagenomes</taxon>
        <taxon>ecological metagenomes</taxon>
    </lineage>
</organism>